<accession>A0A917NKW9</accession>
<reference evidence="6" key="4">
    <citation type="submission" date="2020-09" db="EMBL/GenBank/DDBJ databases">
        <authorList>
            <person name="Sun Q."/>
            <person name="Zhou Y."/>
        </authorList>
    </citation>
    <scope>NUCLEOTIDE SEQUENCE</scope>
    <source>
        <strain evidence="6">CGMCC 4.7206</strain>
    </source>
</reference>
<reference evidence="5" key="5">
    <citation type="submission" date="2023-12" db="EMBL/GenBank/DDBJ databases">
        <authorList>
            <person name="Sun Q."/>
            <person name="Inoue M."/>
        </authorList>
    </citation>
    <scope>NUCLEOTIDE SEQUENCE</scope>
    <source>
        <strain evidence="5">JCM 10664</strain>
    </source>
</reference>
<dbReference type="PANTHER" id="PTHR46847:SF1">
    <property type="entry name" value="D-ALLOSE-BINDING PERIPLASMIC PROTEIN-RELATED"/>
    <property type="match status" value="1"/>
</dbReference>
<dbReference type="Pfam" id="PF13407">
    <property type="entry name" value="Peripla_BP_4"/>
    <property type="match status" value="1"/>
</dbReference>
<reference evidence="5" key="1">
    <citation type="journal article" date="2014" name="Int. J. Syst. Evol. Microbiol.">
        <title>Complete genome of a new Firmicutes species belonging to the dominant human colonic microbiota ('Ruminococcus bicirculans') reveals two chromosomes and a selective capacity to utilize plant glucans.</title>
        <authorList>
            <consortium name="NISC Comparative Sequencing Program"/>
            <person name="Wegmann U."/>
            <person name="Louis P."/>
            <person name="Goesmann A."/>
            <person name="Henrissat B."/>
            <person name="Duncan S.H."/>
            <person name="Flint H.J."/>
        </authorList>
    </citation>
    <scope>NUCLEOTIDE SEQUENCE</scope>
    <source>
        <strain evidence="5">JCM 10664</strain>
    </source>
</reference>
<dbReference type="InterPro" id="IPR028082">
    <property type="entry name" value="Peripla_BP_I"/>
</dbReference>
<evidence type="ECO:0000256" key="3">
    <source>
        <dbReference type="ARBA" id="ARBA00022729"/>
    </source>
</evidence>
<dbReference type="PANTHER" id="PTHR46847">
    <property type="entry name" value="D-ALLOSE-BINDING PERIPLASMIC PROTEIN-RELATED"/>
    <property type="match status" value="1"/>
</dbReference>
<dbReference type="EMBL" id="BMMT01000025">
    <property type="protein sequence ID" value="GGJ05482.1"/>
    <property type="molecule type" value="Genomic_DNA"/>
</dbReference>
<dbReference type="SUPFAM" id="SSF53822">
    <property type="entry name" value="Periplasmic binding protein-like I"/>
    <property type="match status" value="1"/>
</dbReference>
<sequence length="371" mass="38083">MVESVAAERSIRGTLSEPGVIPTIPGVDQCGLTAEGTMVKRVLIAITLLAVTAAGCSAERQWGGGAATADGRAKIGLITKTDTNPYFVELRESARAAAQASGADFIALAGQFDGDNEGQVRAIENFMQQGVTTILITPNSSTGVLDAIARARQAGILVIALDTATEPADAVDATFATDNFEAGRLQGAYAKAALGGAPPRVLMIDGTAGSSVNTLRHNGFLAGMGLADGAPEIRGAQNANGDQNLAQQAVENLLSRTSDVNVVYTMNEPTARGAHAALQGRGLAGSVVMASIDGGCEGVAAVAAGQIRATVMQFPARMAELGVEAAVEYARTQRKPTGFHDTGAAVITDQPMPGVPSQSVAWGQQHCWGRK</sequence>
<dbReference type="Proteomes" id="UP001500220">
    <property type="component" value="Unassembled WGS sequence"/>
</dbReference>
<dbReference type="GO" id="GO:0030313">
    <property type="term" value="C:cell envelope"/>
    <property type="evidence" value="ECO:0007669"/>
    <property type="project" value="UniProtKB-SubCell"/>
</dbReference>
<feature type="domain" description="Periplasmic binding protein" evidence="4">
    <location>
        <begin position="75"/>
        <end position="331"/>
    </location>
</feature>
<comment type="subcellular location">
    <subcellularLocation>
        <location evidence="1">Cell envelope</location>
    </subcellularLocation>
</comment>
<evidence type="ECO:0000259" key="4">
    <source>
        <dbReference type="Pfam" id="PF13407"/>
    </source>
</evidence>
<dbReference type="AlphaFoldDB" id="A0A917NKW9"/>
<proteinExistence type="inferred from homology"/>
<evidence type="ECO:0000313" key="6">
    <source>
        <dbReference type="EMBL" id="GGJ05482.1"/>
    </source>
</evidence>
<protein>
    <submittedName>
        <fullName evidence="5">Substrate-binding domain-containing protein</fullName>
    </submittedName>
    <submittedName>
        <fullName evidence="6">Sugar ABC transporter</fullName>
    </submittedName>
</protein>
<comment type="caution">
    <text evidence="6">The sequence shown here is derived from an EMBL/GenBank/DDBJ whole genome shotgun (WGS) entry which is preliminary data.</text>
</comment>
<gene>
    <name evidence="6" type="primary">frcB</name>
    <name evidence="5" type="ORF">GCM10009545_42060</name>
    <name evidence="6" type="ORF">GCM10011581_48250</name>
</gene>
<reference evidence="6 7" key="2">
    <citation type="journal article" date="2014" name="Int. J. Syst. Evol. Microbiol.">
        <title>Complete genome sequence of Corynebacterium casei LMG S-19264T (=DSM 44701T), isolated from a smear-ripened cheese.</title>
        <authorList>
            <consortium name="US DOE Joint Genome Institute (JGI-PGF)"/>
            <person name="Walter F."/>
            <person name="Albersmeier A."/>
            <person name="Kalinowski J."/>
            <person name="Ruckert C."/>
        </authorList>
    </citation>
    <scope>NUCLEOTIDE SEQUENCE [LARGE SCALE GENOMIC DNA]</scope>
    <source>
        <strain evidence="6 7">CGMCC 4.7206</strain>
    </source>
</reference>
<dbReference type="Proteomes" id="UP000597989">
    <property type="component" value="Unassembled WGS sequence"/>
</dbReference>
<reference evidence="8" key="3">
    <citation type="journal article" date="2019" name="Int. J. Syst. Evol. Microbiol.">
        <title>The Global Catalogue of Microorganisms (GCM) 10K type strain sequencing project: providing services to taxonomists for standard genome sequencing and annotation.</title>
        <authorList>
            <consortium name="The Broad Institute Genomics Platform"/>
            <consortium name="The Broad Institute Genome Sequencing Center for Infectious Disease"/>
            <person name="Wu L."/>
            <person name="Ma J."/>
        </authorList>
    </citation>
    <scope>NUCLEOTIDE SEQUENCE [LARGE SCALE GENOMIC DNA]</scope>
    <source>
        <strain evidence="8">JCM 10664</strain>
    </source>
</reference>
<name>A0A917NKW9_9PSEU</name>
<keyword evidence="8" id="KW-1185">Reference proteome</keyword>
<dbReference type="Gene3D" id="3.40.50.2300">
    <property type="match status" value="2"/>
</dbReference>
<organism evidence="6 7">
    <name type="scientific">Saccharopolyspora thermophila</name>
    <dbReference type="NCBI Taxonomy" id="89367"/>
    <lineage>
        <taxon>Bacteria</taxon>
        <taxon>Bacillati</taxon>
        <taxon>Actinomycetota</taxon>
        <taxon>Actinomycetes</taxon>
        <taxon>Pseudonocardiales</taxon>
        <taxon>Pseudonocardiaceae</taxon>
        <taxon>Saccharopolyspora</taxon>
    </lineage>
</organism>
<evidence type="ECO:0000256" key="2">
    <source>
        <dbReference type="ARBA" id="ARBA00007639"/>
    </source>
</evidence>
<evidence type="ECO:0000313" key="7">
    <source>
        <dbReference type="Proteomes" id="UP000597989"/>
    </source>
</evidence>
<evidence type="ECO:0000313" key="8">
    <source>
        <dbReference type="Proteomes" id="UP001500220"/>
    </source>
</evidence>
<keyword evidence="3" id="KW-0732">Signal</keyword>
<comment type="similarity">
    <text evidence="2">Belongs to the bacterial solute-binding protein 2 family.</text>
</comment>
<evidence type="ECO:0000256" key="1">
    <source>
        <dbReference type="ARBA" id="ARBA00004196"/>
    </source>
</evidence>
<dbReference type="EMBL" id="BAAAHC010000018">
    <property type="protein sequence ID" value="GAA0535070.1"/>
    <property type="molecule type" value="Genomic_DNA"/>
</dbReference>
<evidence type="ECO:0000313" key="5">
    <source>
        <dbReference type="EMBL" id="GAA0535070.1"/>
    </source>
</evidence>
<dbReference type="InterPro" id="IPR025997">
    <property type="entry name" value="SBP_2_dom"/>
</dbReference>
<dbReference type="GO" id="GO:0030246">
    <property type="term" value="F:carbohydrate binding"/>
    <property type="evidence" value="ECO:0007669"/>
    <property type="project" value="UniProtKB-ARBA"/>
</dbReference>